<dbReference type="Proteomes" id="UP000748531">
    <property type="component" value="Unassembled WGS sequence"/>
</dbReference>
<evidence type="ECO:0000259" key="1">
    <source>
        <dbReference type="SMART" id="SM00198"/>
    </source>
</evidence>
<dbReference type="InterPro" id="IPR034113">
    <property type="entry name" value="SCP_GAPR1-like"/>
</dbReference>
<keyword evidence="3" id="KW-1185">Reference proteome</keyword>
<dbReference type="EMBL" id="LUCH01002023">
    <property type="protein sequence ID" value="KAF5402107.1"/>
    <property type="molecule type" value="Genomic_DNA"/>
</dbReference>
<accession>A0A8J4SQ99</accession>
<organism evidence="2 3">
    <name type="scientific">Paragonimus heterotremus</name>
    <dbReference type="NCBI Taxonomy" id="100268"/>
    <lineage>
        <taxon>Eukaryota</taxon>
        <taxon>Metazoa</taxon>
        <taxon>Spiralia</taxon>
        <taxon>Lophotrochozoa</taxon>
        <taxon>Platyhelminthes</taxon>
        <taxon>Trematoda</taxon>
        <taxon>Digenea</taxon>
        <taxon>Plagiorchiida</taxon>
        <taxon>Troglotremata</taxon>
        <taxon>Troglotrematidae</taxon>
        <taxon>Paragonimus</taxon>
    </lineage>
</organism>
<evidence type="ECO:0000313" key="3">
    <source>
        <dbReference type="Proteomes" id="UP000748531"/>
    </source>
</evidence>
<comment type="caution">
    <text evidence="2">The sequence shown here is derived from an EMBL/GenBank/DDBJ whole genome shotgun (WGS) entry which is preliminary data.</text>
</comment>
<dbReference type="SUPFAM" id="SSF55797">
    <property type="entry name" value="PR-1-like"/>
    <property type="match status" value="1"/>
</dbReference>
<dbReference type="CDD" id="cd05382">
    <property type="entry name" value="CAP_GAPR1-like"/>
    <property type="match status" value="1"/>
</dbReference>
<dbReference type="SMART" id="SM00198">
    <property type="entry name" value="SCP"/>
    <property type="match status" value="1"/>
</dbReference>
<dbReference type="OrthoDB" id="337038at2759"/>
<evidence type="ECO:0000313" key="2">
    <source>
        <dbReference type="EMBL" id="KAF5402107.1"/>
    </source>
</evidence>
<reference evidence="2" key="1">
    <citation type="submission" date="2019-05" db="EMBL/GenBank/DDBJ databases">
        <title>Annotation for the trematode Paragonimus heterotremus.</title>
        <authorList>
            <person name="Choi Y.-J."/>
        </authorList>
    </citation>
    <scope>NUCLEOTIDE SEQUENCE</scope>
    <source>
        <strain evidence="2">LC</strain>
    </source>
</reference>
<dbReference type="Gene3D" id="3.40.33.10">
    <property type="entry name" value="CAP"/>
    <property type="match status" value="1"/>
</dbReference>
<dbReference type="Pfam" id="PF00188">
    <property type="entry name" value="CAP"/>
    <property type="match status" value="1"/>
</dbReference>
<sequence>MDFQFNEECINEHNCLRRLHGCPPLKIDMRLAQIAQSHAMKLAGSQTVKALGLPDTGENFYLHIGSPSISGVKVVHAWYSEIRSHQFGQERQPYSANFSQMIWKSTRRAGFGRATAHGGCAVFIVGIYKGAGNQNGLYSENVPARLDGIVPPDLGRAGWRFHCQPLTT</sequence>
<feature type="domain" description="SCP" evidence="1">
    <location>
        <begin position="4"/>
        <end position="136"/>
    </location>
</feature>
<dbReference type="AlphaFoldDB" id="A0A8J4SQ99"/>
<dbReference type="InterPro" id="IPR035940">
    <property type="entry name" value="CAP_sf"/>
</dbReference>
<protein>
    <submittedName>
        <fullName evidence="2">Reversion inducing cysteine rich protein with kazal motif</fullName>
    </submittedName>
</protein>
<gene>
    <name evidence="2" type="ORF">PHET_04438</name>
</gene>
<proteinExistence type="predicted"/>
<dbReference type="InterPro" id="IPR014044">
    <property type="entry name" value="CAP_dom"/>
</dbReference>
<dbReference type="PANTHER" id="PTHR10334">
    <property type="entry name" value="CYSTEINE-RICH SECRETORY PROTEIN-RELATED"/>
    <property type="match status" value="1"/>
</dbReference>
<name>A0A8J4SQ99_9TREM</name>
<dbReference type="InterPro" id="IPR001283">
    <property type="entry name" value="CRISP-related"/>
</dbReference>